<sequence length="176" mass="19877">MERSLRMVTYNKMRAQECRDRRIPHPLPAALAAVMLMKEALCRPFAQICAHQLDKDKVTEFVSLESPDAGLPEANLDALLSHSRRWHETLKLIPGGQLLLLSNTKCTNFPENARPLDQTIRKGGNIVVDQVKALLQQHETTVQTAMNGLGNMIISLQDQILRLEEELRTSRSKSQI</sequence>
<dbReference type="Proteomes" id="UP001215151">
    <property type="component" value="Unassembled WGS sequence"/>
</dbReference>
<evidence type="ECO:0000256" key="1">
    <source>
        <dbReference type="SAM" id="Coils"/>
    </source>
</evidence>
<proteinExistence type="predicted"/>
<dbReference type="EMBL" id="JAPEVG010000450">
    <property type="protein sequence ID" value="KAJ8462641.1"/>
    <property type="molecule type" value="Genomic_DNA"/>
</dbReference>
<reference evidence="2" key="1">
    <citation type="submission" date="2022-11" db="EMBL/GenBank/DDBJ databases">
        <title>Genome Sequence of Cubamyces cubensis.</title>
        <authorList>
            <person name="Buettner E."/>
        </authorList>
    </citation>
    <scope>NUCLEOTIDE SEQUENCE</scope>
    <source>
        <strain evidence="2">MPL-01</strain>
    </source>
</reference>
<dbReference type="AlphaFoldDB" id="A0AAD7X613"/>
<organism evidence="2 3">
    <name type="scientific">Trametes cubensis</name>
    <dbReference type="NCBI Taxonomy" id="1111947"/>
    <lineage>
        <taxon>Eukaryota</taxon>
        <taxon>Fungi</taxon>
        <taxon>Dikarya</taxon>
        <taxon>Basidiomycota</taxon>
        <taxon>Agaricomycotina</taxon>
        <taxon>Agaricomycetes</taxon>
        <taxon>Polyporales</taxon>
        <taxon>Polyporaceae</taxon>
        <taxon>Trametes</taxon>
    </lineage>
</organism>
<evidence type="ECO:0000313" key="3">
    <source>
        <dbReference type="Proteomes" id="UP001215151"/>
    </source>
</evidence>
<gene>
    <name evidence="2" type="ORF">ONZ51_g10772</name>
</gene>
<accession>A0AAD7X613</accession>
<protein>
    <submittedName>
        <fullName evidence="2">Uncharacterized protein</fullName>
    </submittedName>
</protein>
<keyword evidence="3" id="KW-1185">Reference proteome</keyword>
<evidence type="ECO:0000313" key="2">
    <source>
        <dbReference type="EMBL" id="KAJ8462641.1"/>
    </source>
</evidence>
<name>A0AAD7X613_9APHY</name>
<comment type="caution">
    <text evidence="2">The sequence shown here is derived from an EMBL/GenBank/DDBJ whole genome shotgun (WGS) entry which is preliminary data.</text>
</comment>
<feature type="coiled-coil region" evidence="1">
    <location>
        <begin position="146"/>
        <end position="173"/>
    </location>
</feature>
<keyword evidence="1" id="KW-0175">Coiled coil</keyword>